<reference evidence="2" key="1">
    <citation type="journal article" date="2019" name="bioRxiv">
        <title>The Genome of the Zebra Mussel, Dreissena polymorpha: A Resource for Invasive Species Research.</title>
        <authorList>
            <person name="McCartney M.A."/>
            <person name="Auch B."/>
            <person name="Kono T."/>
            <person name="Mallez S."/>
            <person name="Zhang Y."/>
            <person name="Obille A."/>
            <person name="Becker A."/>
            <person name="Abrahante J.E."/>
            <person name="Garbe J."/>
            <person name="Badalamenti J.P."/>
            <person name="Herman A."/>
            <person name="Mangelson H."/>
            <person name="Liachko I."/>
            <person name="Sullivan S."/>
            <person name="Sone E.D."/>
            <person name="Koren S."/>
            <person name="Silverstein K.A.T."/>
            <person name="Beckman K.B."/>
            <person name="Gohl D.M."/>
        </authorList>
    </citation>
    <scope>NUCLEOTIDE SEQUENCE</scope>
    <source>
        <strain evidence="2">Duluth1</strain>
        <tissue evidence="2">Whole animal</tissue>
    </source>
</reference>
<comment type="caution">
    <text evidence="2">The sequence shown here is derived from an EMBL/GenBank/DDBJ whole genome shotgun (WGS) entry which is preliminary data.</text>
</comment>
<gene>
    <name evidence="2" type="ORF">DPMN_099152</name>
</gene>
<reference evidence="2" key="2">
    <citation type="submission" date="2020-11" db="EMBL/GenBank/DDBJ databases">
        <authorList>
            <person name="McCartney M.A."/>
            <person name="Auch B."/>
            <person name="Kono T."/>
            <person name="Mallez S."/>
            <person name="Becker A."/>
            <person name="Gohl D.M."/>
            <person name="Silverstein K.A.T."/>
            <person name="Koren S."/>
            <person name="Bechman K.B."/>
            <person name="Herman A."/>
            <person name="Abrahante J.E."/>
            <person name="Garbe J."/>
        </authorList>
    </citation>
    <scope>NUCLEOTIDE SEQUENCE</scope>
    <source>
        <strain evidence="2">Duluth1</strain>
        <tissue evidence="2">Whole animal</tissue>
    </source>
</reference>
<proteinExistence type="predicted"/>
<organism evidence="2 3">
    <name type="scientific">Dreissena polymorpha</name>
    <name type="common">Zebra mussel</name>
    <name type="synonym">Mytilus polymorpha</name>
    <dbReference type="NCBI Taxonomy" id="45954"/>
    <lineage>
        <taxon>Eukaryota</taxon>
        <taxon>Metazoa</taxon>
        <taxon>Spiralia</taxon>
        <taxon>Lophotrochozoa</taxon>
        <taxon>Mollusca</taxon>
        <taxon>Bivalvia</taxon>
        <taxon>Autobranchia</taxon>
        <taxon>Heteroconchia</taxon>
        <taxon>Euheterodonta</taxon>
        <taxon>Imparidentia</taxon>
        <taxon>Neoheterodontei</taxon>
        <taxon>Myida</taxon>
        <taxon>Dreissenoidea</taxon>
        <taxon>Dreissenidae</taxon>
        <taxon>Dreissena</taxon>
    </lineage>
</organism>
<dbReference type="AlphaFoldDB" id="A0A9D4R659"/>
<keyword evidence="1" id="KW-0812">Transmembrane</keyword>
<keyword evidence="1" id="KW-0472">Membrane</keyword>
<evidence type="ECO:0000313" key="2">
    <source>
        <dbReference type="EMBL" id="KAH3856561.1"/>
    </source>
</evidence>
<evidence type="ECO:0000313" key="3">
    <source>
        <dbReference type="Proteomes" id="UP000828390"/>
    </source>
</evidence>
<evidence type="ECO:0000256" key="1">
    <source>
        <dbReference type="SAM" id="Phobius"/>
    </source>
</evidence>
<feature type="transmembrane region" description="Helical" evidence="1">
    <location>
        <begin position="70"/>
        <end position="93"/>
    </location>
</feature>
<keyword evidence="1" id="KW-1133">Transmembrane helix</keyword>
<keyword evidence="3" id="KW-1185">Reference proteome</keyword>
<protein>
    <submittedName>
        <fullName evidence="2">Uncharacterized protein</fullName>
    </submittedName>
</protein>
<accession>A0A9D4R659</accession>
<dbReference type="Proteomes" id="UP000828390">
    <property type="component" value="Unassembled WGS sequence"/>
</dbReference>
<sequence>MQVVYSGGSTSFPSPRVQRKLYPGYGRPIFIPGRKHSGLVSHFSDSKDRKDAPVLESSLRDSIPVLKRPVAIMCLVMNIILLALFISDQVLVIDIQIM</sequence>
<dbReference type="EMBL" id="JAIWYP010000003">
    <property type="protein sequence ID" value="KAH3856561.1"/>
    <property type="molecule type" value="Genomic_DNA"/>
</dbReference>
<name>A0A9D4R659_DREPO</name>